<keyword evidence="5 6" id="KW-0472">Membrane</keyword>
<evidence type="ECO:0000256" key="5">
    <source>
        <dbReference type="ARBA" id="ARBA00023136"/>
    </source>
</evidence>
<name>A0AAN6IRB4_EXODE</name>
<accession>A0AAN6IRB4</accession>
<dbReference type="AlphaFoldDB" id="A0AAN6IRB4"/>
<evidence type="ECO:0000313" key="7">
    <source>
        <dbReference type="EMBL" id="KAJ8987660.1"/>
    </source>
</evidence>
<comment type="function">
    <text evidence="6">Component of the ERMES/MDM complex, which serves as a molecular tether to connect the endoplasmic reticulum and mitochondria. Components of this complex are involved in the control of mitochondrial shape and protein biogenesis and may function in phospholipid exchange. MDM10 is involved in the late assembly steps of the general translocase of the mitochondrial outer membrane (TOM complex). Functions in the TOM40-specific route of the assembly of outer membrane beta-barrel proteins, including the association of TOM40 with the receptor TOM22 and small TOM proteins. Can associate with the SAM(core) complex as well as the MDM12-MMM1 complex, both involved in late steps of the major beta-barrel assembly pathway, that is responsible for biogenesis of all outer membrane beta-barrel proteins. May act as a switch that shuttles between both complexes and channels precursor proteins into the TOM40-specific pathway. Plays a role in mitochondrial morphology and in the inheritance of mitochondria.</text>
</comment>
<dbReference type="GO" id="GO:0001401">
    <property type="term" value="C:SAM complex"/>
    <property type="evidence" value="ECO:0007669"/>
    <property type="project" value="TreeGrafter"/>
</dbReference>
<keyword evidence="2 6" id="KW-0812">Transmembrane</keyword>
<comment type="similarity">
    <text evidence="6">Belongs to the MDM10 family.</text>
</comment>
<evidence type="ECO:0000256" key="3">
    <source>
        <dbReference type="ARBA" id="ARBA00022787"/>
    </source>
</evidence>
<gene>
    <name evidence="6 7" type="primary">MDM10</name>
    <name evidence="7" type="ORF">HRR80_008294</name>
</gene>
<evidence type="ECO:0000256" key="2">
    <source>
        <dbReference type="ARBA" id="ARBA00022692"/>
    </source>
</evidence>
<evidence type="ECO:0000256" key="1">
    <source>
        <dbReference type="ARBA" id="ARBA00022452"/>
    </source>
</evidence>
<dbReference type="PANTHER" id="PTHR28035:SF1">
    <property type="entry name" value="MITOCHONDRIAL DISTRIBUTION AND MORPHOLOGY PROTEIN 10"/>
    <property type="match status" value="1"/>
</dbReference>
<evidence type="ECO:0000256" key="6">
    <source>
        <dbReference type="HAMAP-Rule" id="MF_03102"/>
    </source>
</evidence>
<dbReference type="GO" id="GO:0051654">
    <property type="term" value="P:establishment of mitochondrion localization"/>
    <property type="evidence" value="ECO:0007669"/>
    <property type="project" value="TreeGrafter"/>
</dbReference>
<comment type="subunit">
    <text evidence="6">Component of the ER-mitochondria encounter structure (ERMES) or MDM complex, composed of MMM1, MDM10, MDM12 and MDM34. Associates with the mitochondrial outer membrane sorting assembly machinery SAM(core) complex.</text>
</comment>
<dbReference type="PANTHER" id="PTHR28035">
    <property type="entry name" value="MITOCHONDRIAL DISTRIBUTION AND MORPHOLOGY PROTEIN 10"/>
    <property type="match status" value="1"/>
</dbReference>
<comment type="domain">
    <text evidence="6">Lacks alpha-helical transmembrane segments, suggesting that it resides in the membrane via beta-sheet conformations similar to those predicted for other outer membrane proteins and porin.</text>
</comment>
<dbReference type="InterPro" id="IPR027539">
    <property type="entry name" value="Mdm10"/>
</dbReference>
<dbReference type="Pfam" id="PF12519">
    <property type="entry name" value="MDM10"/>
    <property type="match status" value="1"/>
</dbReference>
<dbReference type="Proteomes" id="UP001161757">
    <property type="component" value="Unassembled WGS sequence"/>
</dbReference>
<organism evidence="7 8">
    <name type="scientific">Exophiala dermatitidis</name>
    <name type="common">Black yeast-like fungus</name>
    <name type="synonym">Wangiella dermatitidis</name>
    <dbReference type="NCBI Taxonomy" id="5970"/>
    <lineage>
        <taxon>Eukaryota</taxon>
        <taxon>Fungi</taxon>
        <taxon>Dikarya</taxon>
        <taxon>Ascomycota</taxon>
        <taxon>Pezizomycotina</taxon>
        <taxon>Eurotiomycetes</taxon>
        <taxon>Chaetothyriomycetidae</taxon>
        <taxon>Chaetothyriales</taxon>
        <taxon>Herpotrichiellaceae</taxon>
        <taxon>Exophiala</taxon>
    </lineage>
</organism>
<proteinExistence type="inferred from homology"/>
<evidence type="ECO:0000313" key="8">
    <source>
        <dbReference type="Proteomes" id="UP001161757"/>
    </source>
</evidence>
<dbReference type="GO" id="GO:0045040">
    <property type="term" value="P:protein insertion into mitochondrial outer membrane"/>
    <property type="evidence" value="ECO:0007669"/>
    <property type="project" value="UniProtKB-UniRule"/>
</dbReference>
<keyword evidence="3 6" id="KW-1000">Mitochondrion outer membrane</keyword>
<keyword evidence="4 6" id="KW-0496">Mitochondrion</keyword>
<comment type="caution">
    <text evidence="7">The sequence shown here is derived from an EMBL/GenBank/DDBJ whole genome shotgun (WGS) entry which is preliminary data.</text>
</comment>
<dbReference type="GO" id="GO:0015914">
    <property type="term" value="P:phospholipid transport"/>
    <property type="evidence" value="ECO:0007669"/>
    <property type="project" value="TreeGrafter"/>
</dbReference>
<dbReference type="GO" id="GO:1990456">
    <property type="term" value="P:mitochondrion-endoplasmic reticulum membrane tethering"/>
    <property type="evidence" value="ECO:0007669"/>
    <property type="project" value="UniProtKB-UniRule"/>
</dbReference>
<evidence type="ECO:0000256" key="4">
    <source>
        <dbReference type="ARBA" id="ARBA00023128"/>
    </source>
</evidence>
<reference evidence="7" key="1">
    <citation type="submission" date="2023-01" db="EMBL/GenBank/DDBJ databases">
        <title>Exophiala dermititidis isolated from Cystic Fibrosis Patient.</title>
        <authorList>
            <person name="Kurbessoian T."/>
            <person name="Crocker A."/>
            <person name="Murante D."/>
            <person name="Hogan D.A."/>
            <person name="Stajich J.E."/>
        </authorList>
    </citation>
    <scope>NUCLEOTIDE SEQUENCE</scope>
    <source>
        <strain evidence="7">Ex8</strain>
    </source>
</reference>
<comment type="subcellular location">
    <subcellularLocation>
        <location evidence="6">Mitochondrion outer membrane</location>
        <topology evidence="6">Multi-pass membrane protein</topology>
    </subcellularLocation>
    <text evidence="6">The ERMES/MDM complex localizes to a few discrete foci (around 10 per single cell), that represent mitochondria-endoplasmic reticulum junctions. These foci are often found next to mtDNA nucleoids.</text>
</comment>
<dbReference type="GO" id="GO:0032865">
    <property type="term" value="C:ERMES complex"/>
    <property type="evidence" value="ECO:0007669"/>
    <property type="project" value="UniProtKB-UniRule"/>
</dbReference>
<keyword evidence="1 6" id="KW-1134">Transmembrane beta strand</keyword>
<protein>
    <recommendedName>
        <fullName evidence="6">Mitochondrial distribution and morphology protein 10</fullName>
    </recommendedName>
    <alternativeName>
        <fullName evidence="6">Mitochondrial inheritance component MDM10</fullName>
    </alternativeName>
</protein>
<dbReference type="EMBL" id="JAJGCB010000023">
    <property type="protein sequence ID" value="KAJ8987660.1"/>
    <property type="molecule type" value="Genomic_DNA"/>
</dbReference>
<sequence>MIEFMDYVVQAFHAATDWNPDNSYSSLTATSDALLSFPTPSTLALHVSSLATPNFATSYTLSTLGQIDGSISYLYSTVPLGHIPSQAPSIPLRCLVRGYRDIKLPLPVTLGEKRAAREAIENNGKPTLLHATLALPPPSVLTALYARRINPETLVSFSLYSKSVASPALTSGPPPAAVLAHIQHDTGRYSIEGLGSTDNALLGVRGLWNFGLSPQVDEEGPSIPLYTPETDPLGGFTEFPSGLSLPLPPYTDTKTIYRNRLASKPSLLSAGAEFYYSPFSHVIGLSTGLRFTTLAPHITPTEPDSSQSSPSLTTKELLSFRGKPLAGTSASLLSTAGHTLLTPSNVSHSSFPYTMTLTLTPLTGSISSTYSVRPTPTLALSSQFDFNFYSWESRYVIGGELWRPYRRDRHSRTDSADAEGVLPSSDDHLAWVRSKTKDWFSPAEQTLKDERLQREEENVWKFRLDDSWNVKALWTGRVKSLLVSAGVSVSPVTKHHHSSAATLSASDGVGDLAGPSTSSVKRWTGSVGVSIAYST</sequence>
<dbReference type="GO" id="GO:0070096">
    <property type="term" value="P:mitochondrial outer membrane translocase complex assembly"/>
    <property type="evidence" value="ECO:0007669"/>
    <property type="project" value="UniProtKB-UniRule"/>
</dbReference>
<dbReference type="HAMAP" id="MF_03102">
    <property type="entry name" value="Mdm10"/>
    <property type="match status" value="1"/>
</dbReference>